<feature type="region of interest" description="Disordered" evidence="1">
    <location>
        <begin position="42"/>
        <end position="79"/>
    </location>
</feature>
<reference evidence="2" key="1">
    <citation type="journal article" date="2021" name="PeerJ">
        <title>Extensive microbial diversity within the chicken gut microbiome revealed by metagenomics and culture.</title>
        <authorList>
            <person name="Gilroy R."/>
            <person name="Ravi A."/>
            <person name="Getino M."/>
            <person name="Pursley I."/>
            <person name="Horton D.L."/>
            <person name="Alikhan N.F."/>
            <person name="Baker D."/>
            <person name="Gharbi K."/>
            <person name="Hall N."/>
            <person name="Watson M."/>
            <person name="Adriaenssens E.M."/>
            <person name="Foster-Nyarko E."/>
            <person name="Jarju S."/>
            <person name="Secka A."/>
            <person name="Antonio M."/>
            <person name="Oren A."/>
            <person name="Chaudhuri R.R."/>
            <person name="La Ragione R."/>
            <person name="Hildebrand F."/>
            <person name="Pallen M.J."/>
        </authorList>
    </citation>
    <scope>NUCLEOTIDE SEQUENCE</scope>
    <source>
        <strain evidence="2">CHK33-5263</strain>
    </source>
</reference>
<sequence>MQPLLLLVLLTFLQKDDQKAALDKFLSFYRENRELLVTLFSMQGMQPGPAQPEQQAPPKTPPEQEAQTKRAAQEAPPDMRIFEEYLRRFSR</sequence>
<dbReference type="EMBL" id="DXBS01000061">
    <property type="protein sequence ID" value="HIZ24451.1"/>
    <property type="molecule type" value="Genomic_DNA"/>
</dbReference>
<protein>
    <submittedName>
        <fullName evidence="2">Uncharacterized protein</fullName>
    </submittedName>
</protein>
<evidence type="ECO:0000256" key="1">
    <source>
        <dbReference type="SAM" id="MobiDB-lite"/>
    </source>
</evidence>
<organism evidence="2 3">
    <name type="scientific">Candidatus Gallimonas intestinigallinarum</name>
    <dbReference type="NCBI Taxonomy" id="2838604"/>
    <lineage>
        <taxon>Bacteria</taxon>
        <taxon>Bacillati</taxon>
        <taxon>Bacillota</taxon>
        <taxon>Clostridia</taxon>
        <taxon>Candidatus Gallimonas</taxon>
    </lineage>
</organism>
<accession>A0A9D2IV67</accession>
<feature type="compositionally biased region" description="Low complexity" evidence="1">
    <location>
        <begin position="42"/>
        <end position="57"/>
    </location>
</feature>
<name>A0A9D2IV67_9FIRM</name>
<proteinExistence type="predicted"/>
<gene>
    <name evidence="2" type="ORF">H9812_03120</name>
</gene>
<evidence type="ECO:0000313" key="2">
    <source>
        <dbReference type="EMBL" id="HIZ24451.1"/>
    </source>
</evidence>
<dbReference type="AlphaFoldDB" id="A0A9D2IV67"/>
<comment type="caution">
    <text evidence="2">The sequence shown here is derived from an EMBL/GenBank/DDBJ whole genome shotgun (WGS) entry which is preliminary data.</text>
</comment>
<reference evidence="2" key="2">
    <citation type="submission" date="2021-04" db="EMBL/GenBank/DDBJ databases">
        <authorList>
            <person name="Gilroy R."/>
        </authorList>
    </citation>
    <scope>NUCLEOTIDE SEQUENCE</scope>
    <source>
        <strain evidence="2">CHK33-5263</strain>
    </source>
</reference>
<evidence type="ECO:0000313" key="3">
    <source>
        <dbReference type="Proteomes" id="UP000824044"/>
    </source>
</evidence>
<dbReference type="Proteomes" id="UP000824044">
    <property type="component" value="Unassembled WGS sequence"/>
</dbReference>